<dbReference type="Proteomes" id="UP000290288">
    <property type="component" value="Unassembled WGS sequence"/>
</dbReference>
<dbReference type="STRING" id="2316362.A0A4Q2D1U0"/>
<evidence type="ECO:0000256" key="1">
    <source>
        <dbReference type="SAM" id="MobiDB-lite"/>
    </source>
</evidence>
<comment type="caution">
    <text evidence="2">The sequence shown here is derived from an EMBL/GenBank/DDBJ whole genome shotgun (WGS) entry which is preliminary data.</text>
</comment>
<feature type="region of interest" description="Disordered" evidence="1">
    <location>
        <begin position="1"/>
        <end position="35"/>
    </location>
</feature>
<organism evidence="2 3">
    <name type="scientific">Candolleomyces aberdarensis</name>
    <dbReference type="NCBI Taxonomy" id="2316362"/>
    <lineage>
        <taxon>Eukaryota</taxon>
        <taxon>Fungi</taxon>
        <taxon>Dikarya</taxon>
        <taxon>Basidiomycota</taxon>
        <taxon>Agaricomycotina</taxon>
        <taxon>Agaricomycetes</taxon>
        <taxon>Agaricomycetidae</taxon>
        <taxon>Agaricales</taxon>
        <taxon>Agaricineae</taxon>
        <taxon>Psathyrellaceae</taxon>
        <taxon>Candolleomyces</taxon>
    </lineage>
</organism>
<keyword evidence="3" id="KW-1185">Reference proteome</keyword>
<dbReference type="EMBL" id="SDEE01000994">
    <property type="protein sequence ID" value="RXW13163.1"/>
    <property type="molecule type" value="Genomic_DNA"/>
</dbReference>
<name>A0A4Q2D1U0_9AGAR</name>
<dbReference type="OrthoDB" id="3359887at2759"/>
<sequence>MPSGYDEDIQTGSMGQRVSQESHNDETNVDSYDSDVDEEECFDYIELQLEALCEGHGGMGSDDNIGDDELDSEVSTMELDEPPAIRPTSGAIPQPAVLKTLREALKGGYTCPPFPPLDSDEVRDNFKNLTQSEVYSLRHFIIWKKTGGTVLAYQLHAKLLESITGTEILSIYLVRKLAAQLTKFSPVQVSMCPRSCIAYTGEYKDLDKCPYMIPASKKQKKEICGRARFRTLPSGKKIPAAYFQVLSLRKKIEALFANKETARLLRYRDNCLKEALRILSIATSNATPHTTQRTYSDFPNSQIHCMQHEKLGLFQDPRDVAFALSTDGAQLTMKKLSNTWVLILILFNFPPEMRYKSSNIMVNFAIPGPHSPGDIESFLYPLFEEFAQASEGFWMWDAVDSAMFINQFYPVLGNGDMLGSAKINGMAGHTALYGDRFSMVPAARNRLQGDNAKALYYPILPPQNSQYNPMRPEKIDLLNLPIRSQDEYYLTISRLTAPGISGQALARITAETGVSRLPLSAASEAFIHPTFFPIDPFHLFYENVMAFIWDLWTVHSKVPDPVHLPEDKLKKLGTLIPEAMATLPTRFCGPVRDPYEKRNSQYKIYEWMAVLHWYFIPIAIELCLNTHITQNFAKLVRIVEFAMTPIPRSDDELAGLEVLTKDFLEEF</sequence>
<accession>A0A4Q2D1U0</accession>
<protein>
    <submittedName>
        <fullName evidence="2">Uncharacterized protein</fullName>
    </submittedName>
</protein>
<proteinExistence type="predicted"/>
<evidence type="ECO:0000313" key="3">
    <source>
        <dbReference type="Proteomes" id="UP000290288"/>
    </source>
</evidence>
<dbReference type="Pfam" id="PF02992">
    <property type="entry name" value="Transposase_21"/>
    <property type="match status" value="1"/>
</dbReference>
<dbReference type="InterPro" id="IPR004242">
    <property type="entry name" value="Transposase_21"/>
</dbReference>
<feature type="compositionally biased region" description="Polar residues" evidence="1">
    <location>
        <begin position="10"/>
        <end position="19"/>
    </location>
</feature>
<dbReference type="AlphaFoldDB" id="A0A4Q2D1U0"/>
<gene>
    <name evidence="2" type="ORF">EST38_g12690</name>
</gene>
<reference evidence="2 3" key="1">
    <citation type="submission" date="2019-01" db="EMBL/GenBank/DDBJ databases">
        <title>Draft genome sequence of Psathyrella aberdarensis IHI B618.</title>
        <authorList>
            <person name="Buettner E."/>
            <person name="Kellner H."/>
        </authorList>
    </citation>
    <scope>NUCLEOTIDE SEQUENCE [LARGE SCALE GENOMIC DNA]</scope>
    <source>
        <strain evidence="2 3">IHI B618</strain>
    </source>
</reference>
<evidence type="ECO:0000313" key="2">
    <source>
        <dbReference type="EMBL" id="RXW13163.1"/>
    </source>
</evidence>